<proteinExistence type="predicted"/>
<feature type="transmembrane region" description="Helical" evidence="6">
    <location>
        <begin position="73"/>
        <end position="99"/>
    </location>
</feature>
<keyword evidence="3 6" id="KW-0812">Transmembrane</keyword>
<feature type="transmembrane region" description="Helical" evidence="6">
    <location>
        <begin position="266"/>
        <end position="286"/>
    </location>
</feature>
<keyword evidence="2" id="KW-1003">Cell membrane</keyword>
<protein>
    <submittedName>
        <fullName evidence="8">MASE1 domain-containing protein</fullName>
    </submittedName>
</protein>
<dbReference type="RefSeq" id="WP_204681333.1">
    <property type="nucleotide sequence ID" value="NZ_BSNR01000001.1"/>
</dbReference>
<reference evidence="8" key="1">
    <citation type="submission" date="2020-10" db="EMBL/GenBank/DDBJ databases">
        <title>Phylogeny of dyella-like bacteria.</title>
        <authorList>
            <person name="Fu J."/>
        </authorList>
    </citation>
    <scope>NUCLEOTIDE SEQUENCE</scope>
    <source>
        <strain evidence="8">DHOC52</strain>
    </source>
</reference>
<dbReference type="Proteomes" id="UP001430149">
    <property type="component" value="Unassembled WGS sequence"/>
</dbReference>
<evidence type="ECO:0000259" key="7">
    <source>
        <dbReference type="Pfam" id="PF05231"/>
    </source>
</evidence>
<feature type="domain" description="MASE1" evidence="7">
    <location>
        <begin position="16"/>
        <end position="293"/>
    </location>
</feature>
<feature type="transmembrane region" description="Helical" evidence="6">
    <location>
        <begin position="244"/>
        <end position="260"/>
    </location>
</feature>
<evidence type="ECO:0000256" key="1">
    <source>
        <dbReference type="ARBA" id="ARBA00004651"/>
    </source>
</evidence>
<evidence type="ECO:0000313" key="8">
    <source>
        <dbReference type="EMBL" id="MBM7125699.1"/>
    </source>
</evidence>
<evidence type="ECO:0000256" key="4">
    <source>
        <dbReference type="ARBA" id="ARBA00022989"/>
    </source>
</evidence>
<keyword evidence="5 6" id="KW-0472">Membrane</keyword>
<dbReference type="EMBL" id="JADIKE010000035">
    <property type="protein sequence ID" value="MBM7125699.1"/>
    <property type="molecule type" value="Genomic_DNA"/>
</dbReference>
<comment type="caution">
    <text evidence="8">The sequence shown here is derived from an EMBL/GenBank/DDBJ whole genome shotgun (WGS) entry which is preliminary data.</text>
</comment>
<organism evidence="8 9">
    <name type="scientific">Dyella flava</name>
    <dbReference type="NCBI Taxonomy" id="1920170"/>
    <lineage>
        <taxon>Bacteria</taxon>
        <taxon>Pseudomonadati</taxon>
        <taxon>Pseudomonadota</taxon>
        <taxon>Gammaproteobacteria</taxon>
        <taxon>Lysobacterales</taxon>
        <taxon>Rhodanobacteraceae</taxon>
        <taxon>Dyella</taxon>
    </lineage>
</organism>
<keyword evidence="9" id="KW-1185">Reference proteome</keyword>
<evidence type="ECO:0000313" key="9">
    <source>
        <dbReference type="Proteomes" id="UP001430149"/>
    </source>
</evidence>
<feature type="transmembrane region" description="Helical" evidence="6">
    <location>
        <begin position="12"/>
        <end position="27"/>
    </location>
</feature>
<evidence type="ECO:0000256" key="6">
    <source>
        <dbReference type="SAM" id="Phobius"/>
    </source>
</evidence>
<gene>
    <name evidence="8" type="ORF">ISP19_09935</name>
</gene>
<feature type="transmembrane region" description="Helical" evidence="6">
    <location>
        <begin position="195"/>
        <end position="213"/>
    </location>
</feature>
<sequence length="548" mass="61125">MLTSISENKWLRQAAVFVLYTLAYELLRPYSNGIWTLTCGLRLSCLLLLPYRYWPTLACAEIAPLVYNNDPYLSQFGSAWTVLNSIPVILYVMPVVWWCREKLPLFPNKRLVNVNILLFCAVLASAIWVATTFAIMATSKETEPLSATTYRLEAVQIFLGRYAGILTILPLALAFKLQRPSPLSARLVQWARSRLTLEMLVLLLPTLAVLAWLNYRAEPGAQLVIRMAMFLPAAWLTMKHGWRAAAIGITAVMVCNFLSLESRPGAIYVAGIQAFIAFSSTCLFVLGAHISAQNAAEEQERLDAQAAVKLAQQGLYLCEVRMRQTAQALEYLSGTVQLTQTRLLNRFKHMLPTTEGQNYYRQAATAQSQMYRLAESMHPTAWRERGLPAALRETIARVLDEAGLAYRFELKGRGLSQLSPGIHAAIYRLACEAVVYVSEQQPCSTIFTSLRGGLTHQQRWAVLRVEGIVAQPPDDATHKKYESQSLASKLGVLGLDIQAMKDHVHLYGGELHIRRSAGKVQITALLHNAAQQVRGAQHAPPVLELYLS</sequence>
<evidence type="ECO:0000256" key="2">
    <source>
        <dbReference type="ARBA" id="ARBA00022475"/>
    </source>
</evidence>
<comment type="subcellular location">
    <subcellularLocation>
        <location evidence="1">Cell membrane</location>
        <topology evidence="1">Multi-pass membrane protein</topology>
    </subcellularLocation>
</comment>
<evidence type="ECO:0000256" key="3">
    <source>
        <dbReference type="ARBA" id="ARBA00022692"/>
    </source>
</evidence>
<name>A0ABS2K3D2_9GAMM</name>
<evidence type="ECO:0000256" key="5">
    <source>
        <dbReference type="ARBA" id="ARBA00023136"/>
    </source>
</evidence>
<feature type="transmembrane region" description="Helical" evidence="6">
    <location>
        <begin position="111"/>
        <end position="137"/>
    </location>
</feature>
<dbReference type="InterPro" id="IPR007895">
    <property type="entry name" value="MASE1"/>
</dbReference>
<feature type="transmembrane region" description="Helical" evidence="6">
    <location>
        <begin position="34"/>
        <end position="53"/>
    </location>
</feature>
<feature type="transmembrane region" description="Helical" evidence="6">
    <location>
        <begin position="157"/>
        <end position="175"/>
    </location>
</feature>
<keyword evidence="4 6" id="KW-1133">Transmembrane helix</keyword>
<dbReference type="Pfam" id="PF05231">
    <property type="entry name" value="MASE1"/>
    <property type="match status" value="1"/>
</dbReference>
<accession>A0ABS2K3D2</accession>